<dbReference type="Pfam" id="PF01925">
    <property type="entry name" value="TauE"/>
    <property type="match status" value="1"/>
</dbReference>
<comment type="similarity">
    <text evidence="2 8">Belongs to the 4-toluene sulfonate uptake permease (TSUP) (TC 2.A.102) family.</text>
</comment>
<dbReference type="EMBL" id="FOXV01000001">
    <property type="protein sequence ID" value="SFP99001.1"/>
    <property type="molecule type" value="Genomic_DNA"/>
</dbReference>
<evidence type="ECO:0000256" key="3">
    <source>
        <dbReference type="ARBA" id="ARBA00022448"/>
    </source>
</evidence>
<accession>A0A1I5UUQ9</accession>
<evidence type="ECO:0000256" key="5">
    <source>
        <dbReference type="ARBA" id="ARBA00022692"/>
    </source>
</evidence>
<organism evidence="9 10">
    <name type="scientific">Roseivivax halotolerans</name>
    <dbReference type="NCBI Taxonomy" id="93684"/>
    <lineage>
        <taxon>Bacteria</taxon>
        <taxon>Pseudomonadati</taxon>
        <taxon>Pseudomonadota</taxon>
        <taxon>Alphaproteobacteria</taxon>
        <taxon>Rhodobacterales</taxon>
        <taxon>Roseobacteraceae</taxon>
        <taxon>Roseivivax</taxon>
    </lineage>
</organism>
<dbReference type="PANTHER" id="PTHR30269:SF37">
    <property type="entry name" value="MEMBRANE TRANSPORTER PROTEIN"/>
    <property type="match status" value="1"/>
</dbReference>
<reference evidence="10" key="1">
    <citation type="submission" date="2016-10" db="EMBL/GenBank/DDBJ databases">
        <authorList>
            <person name="Varghese N."/>
            <person name="Submissions S."/>
        </authorList>
    </citation>
    <scope>NUCLEOTIDE SEQUENCE [LARGE SCALE GENOMIC DNA]</scope>
    <source>
        <strain evidence="10">JCM 10271</strain>
    </source>
</reference>
<keyword evidence="5 8" id="KW-0812">Transmembrane</keyword>
<evidence type="ECO:0000256" key="6">
    <source>
        <dbReference type="ARBA" id="ARBA00022989"/>
    </source>
</evidence>
<dbReference type="GO" id="GO:0005886">
    <property type="term" value="C:plasma membrane"/>
    <property type="evidence" value="ECO:0007669"/>
    <property type="project" value="UniProtKB-SubCell"/>
</dbReference>
<feature type="transmembrane region" description="Helical" evidence="8">
    <location>
        <begin position="139"/>
        <end position="162"/>
    </location>
</feature>
<sequence length="250" mass="26687">MDLLSWPVFALAVPAVIFAGVSKGGFGSGAAFASASILAIVLDPGSALGIMLPLLMVIDVVSLPAYWKKWRWPEARLLIAAGLPGVVLGALFYRWTNDDAIRLVIGLVCLLFIAWQWAQKAGVIRIERQMGQRAGILAGLTLGFTSFVSHAGGPAAAVYLLGRSLPKTAFQATTVLVFWAINLSKVGLYAGMGIFTRESLLLDLALIPAAVLGTWIGIKAHHLVPERVFFGLTYTLLGITGSKLIWDALT</sequence>
<evidence type="ECO:0000256" key="4">
    <source>
        <dbReference type="ARBA" id="ARBA00022475"/>
    </source>
</evidence>
<dbReference type="RefSeq" id="WP_093008905.1">
    <property type="nucleotide sequence ID" value="NZ_FOXV01000001.1"/>
</dbReference>
<feature type="transmembrane region" description="Helical" evidence="8">
    <location>
        <begin position="29"/>
        <end position="56"/>
    </location>
</feature>
<dbReference type="InterPro" id="IPR002781">
    <property type="entry name" value="TM_pro_TauE-like"/>
</dbReference>
<keyword evidence="7 8" id="KW-0472">Membrane</keyword>
<keyword evidence="10" id="KW-1185">Reference proteome</keyword>
<feature type="transmembrane region" description="Helical" evidence="8">
    <location>
        <begin position="228"/>
        <end position="246"/>
    </location>
</feature>
<dbReference type="InterPro" id="IPR052017">
    <property type="entry name" value="TSUP"/>
</dbReference>
<feature type="transmembrane region" description="Helical" evidence="8">
    <location>
        <begin position="77"/>
        <end position="95"/>
    </location>
</feature>
<keyword evidence="3" id="KW-0813">Transport</keyword>
<keyword evidence="4 8" id="KW-1003">Cell membrane</keyword>
<comment type="subcellular location">
    <subcellularLocation>
        <location evidence="1 8">Cell membrane</location>
        <topology evidence="1 8">Multi-pass membrane protein</topology>
    </subcellularLocation>
</comment>
<evidence type="ECO:0000256" key="7">
    <source>
        <dbReference type="ARBA" id="ARBA00023136"/>
    </source>
</evidence>
<feature type="transmembrane region" description="Helical" evidence="8">
    <location>
        <begin position="101"/>
        <end position="118"/>
    </location>
</feature>
<protein>
    <recommendedName>
        <fullName evidence="8">Probable membrane transporter protein</fullName>
    </recommendedName>
</protein>
<feature type="transmembrane region" description="Helical" evidence="8">
    <location>
        <begin position="168"/>
        <end position="188"/>
    </location>
</feature>
<evidence type="ECO:0000256" key="8">
    <source>
        <dbReference type="RuleBase" id="RU363041"/>
    </source>
</evidence>
<gene>
    <name evidence="9" type="ORF">SAMN05421853_101179</name>
</gene>
<dbReference type="Proteomes" id="UP000243106">
    <property type="component" value="Unassembled WGS sequence"/>
</dbReference>
<dbReference type="PANTHER" id="PTHR30269">
    <property type="entry name" value="TRANSMEMBRANE PROTEIN YFCA"/>
    <property type="match status" value="1"/>
</dbReference>
<keyword evidence="6 8" id="KW-1133">Transmembrane helix</keyword>
<evidence type="ECO:0000313" key="9">
    <source>
        <dbReference type="EMBL" id="SFP99001.1"/>
    </source>
</evidence>
<evidence type="ECO:0000256" key="2">
    <source>
        <dbReference type="ARBA" id="ARBA00009142"/>
    </source>
</evidence>
<name>A0A1I5UUQ9_9RHOB</name>
<dbReference type="AlphaFoldDB" id="A0A1I5UUQ9"/>
<evidence type="ECO:0000313" key="10">
    <source>
        <dbReference type="Proteomes" id="UP000243106"/>
    </source>
</evidence>
<dbReference type="STRING" id="93684.SAMN05421853_101179"/>
<evidence type="ECO:0000256" key="1">
    <source>
        <dbReference type="ARBA" id="ARBA00004651"/>
    </source>
</evidence>
<feature type="transmembrane region" description="Helical" evidence="8">
    <location>
        <begin position="200"/>
        <end position="216"/>
    </location>
</feature>
<proteinExistence type="inferred from homology"/>